<reference evidence="3 4" key="1">
    <citation type="submission" date="2020-12" db="EMBL/GenBank/DDBJ databases">
        <title>Taxonomic evaluation of the Bacillus sporothermodurans group of bacteria based on whole genome sequences.</title>
        <authorList>
            <person name="Fiedler G."/>
            <person name="Herbstmann A.-D."/>
            <person name="Doll E."/>
            <person name="Wenning M."/>
            <person name="Brinks E."/>
            <person name="Kabisch J."/>
            <person name="Breitenwieser F."/>
            <person name="Lappann M."/>
            <person name="Boehnlein C."/>
            <person name="Franz C."/>
        </authorList>
    </citation>
    <scope>NUCLEOTIDE SEQUENCE [LARGE SCALE GENOMIC DNA]</scope>
    <source>
        <strain evidence="3 4">DSM 10599</strain>
    </source>
</reference>
<gene>
    <name evidence="3" type="ORF">JGZ69_03215</name>
</gene>
<feature type="region of interest" description="Disordered" evidence="2">
    <location>
        <begin position="39"/>
        <end position="63"/>
    </location>
</feature>
<dbReference type="AlphaFoldDB" id="A0AB37HBG6"/>
<dbReference type="Proteomes" id="UP000595512">
    <property type="component" value="Chromosome"/>
</dbReference>
<evidence type="ECO:0000256" key="1">
    <source>
        <dbReference type="SAM" id="Coils"/>
    </source>
</evidence>
<name>A0AB37HBG6_9BACI</name>
<evidence type="ECO:0008006" key="5">
    <source>
        <dbReference type="Google" id="ProtNLM"/>
    </source>
</evidence>
<evidence type="ECO:0000313" key="4">
    <source>
        <dbReference type="Proteomes" id="UP000595512"/>
    </source>
</evidence>
<proteinExistence type="predicted"/>
<feature type="coiled-coil region" evidence="1">
    <location>
        <begin position="2"/>
        <end position="29"/>
    </location>
</feature>
<keyword evidence="1" id="KW-0175">Coiled coil</keyword>
<sequence>MNPTLRDQLKQWENRHKKLIKDNRQQTIRRKSERLSEDDIKDLMGMNKPTYRRGKGGAWRNWR</sequence>
<dbReference type="EMBL" id="CP066701">
    <property type="protein sequence ID" value="QQX25970.1"/>
    <property type="molecule type" value="Genomic_DNA"/>
</dbReference>
<accession>A0AB37HBG6</accession>
<evidence type="ECO:0000256" key="2">
    <source>
        <dbReference type="SAM" id="MobiDB-lite"/>
    </source>
</evidence>
<dbReference type="KEGG" id="hspo:JGZ69_03215"/>
<dbReference type="RefSeq" id="WP_107958070.1">
    <property type="nucleotide sequence ID" value="NZ_CP066701.1"/>
</dbReference>
<evidence type="ECO:0000313" key="3">
    <source>
        <dbReference type="EMBL" id="QQX25970.1"/>
    </source>
</evidence>
<protein>
    <recommendedName>
        <fullName evidence="5">Phage protein</fullName>
    </recommendedName>
</protein>
<organism evidence="3 4">
    <name type="scientific">Heyndrickxia sporothermodurans</name>
    <dbReference type="NCBI Taxonomy" id="46224"/>
    <lineage>
        <taxon>Bacteria</taxon>
        <taxon>Bacillati</taxon>
        <taxon>Bacillota</taxon>
        <taxon>Bacilli</taxon>
        <taxon>Bacillales</taxon>
        <taxon>Bacillaceae</taxon>
        <taxon>Heyndrickxia</taxon>
    </lineage>
</organism>